<keyword evidence="1" id="KW-0812">Transmembrane</keyword>
<feature type="transmembrane region" description="Helical" evidence="1">
    <location>
        <begin position="94"/>
        <end position="119"/>
    </location>
</feature>
<dbReference type="Pfam" id="PF19528">
    <property type="entry name" value="DUF6056"/>
    <property type="match status" value="1"/>
</dbReference>
<keyword evidence="1" id="KW-1133">Transmembrane helix</keyword>
<evidence type="ECO:0000256" key="1">
    <source>
        <dbReference type="SAM" id="Phobius"/>
    </source>
</evidence>
<dbReference type="InterPro" id="IPR045691">
    <property type="entry name" value="DUF6056"/>
</dbReference>
<feature type="transmembrane region" description="Helical" evidence="1">
    <location>
        <begin position="131"/>
        <end position="156"/>
    </location>
</feature>
<reference evidence="2" key="1">
    <citation type="submission" date="2022-04" db="EMBL/GenBank/DDBJ databases">
        <title>Hymenobacter sp. isolated from the air.</title>
        <authorList>
            <person name="Won M."/>
            <person name="Lee C.-M."/>
            <person name="Woen H.-Y."/>
            <person name="Kwon S.-W."/>
        </authorList>
    </citation>
    <scope>NUCLEOTIDE SEQUENCE</scope>
    <source>
        <strain evidence="2">5420S-77</strain>
    </source>
</reference>
<name>A0ABY4G9E8_9BACT</name>
<feature type="transmembrane region" description="Helical" evidence="1">
    <location>
        <begin position="168"/>
        <end position="184"/>
    </location>
</feature>
<evidence type="ECO:0000313" key="2">
    <source>
        <dbReference type="EMBL" id="UOQ67400.1"/>
    </source>
</evidence>
<evidence type="ECO:0000313" key="3">
    <source>
        <dbReference type="Proteomes" id="UP000830401"/>
    </source>
</evidence>
<dbReference type="EMBL" id="CP095061">
    <property type="protein sequence ID" value="UOQ67400.1"/>
    <property type="molecule type" value="Genomic_DNA"/>
</dbReference>
<accession>A0ABY4G9E8</accession>
<feature type="transmembrane region" description="Helical" evidence="1">
    <location>
        <begin position="196"/>
        <end position="217"/>
    </location>
</feature>
<dbReference type="Proteomes" id="UP000830401">
    <property type="component" value="Chromosome"/>
</dbReference>
<keyword evidence="3" id="KW-1185">Reference proteome</keyword>
<gene>
    <name evidence="2" type="ORF">MUN86_05840</name>
</gene>
<feature type="transmembrane region" description="Helical" evidence="1">
    <location>
        <begin position="45"/>
        <end position="65"/>
    </location>
</feature>
<keyword evidence="1" id="KW-0472">Membrane</keyword>
<dbReference type="RefSeq" id="WP_245122883.1">
    <property type="nucleotide sequence ID" value="NZ_CP095061.1"/>
</dbReference>
<proteinExistence type="predicted"/>
<organism evidence="2 3">
    <name type="scientific">Hymenobacter volaticus</name>
    <dbReference type="NCBI Taxonomy" id="2932254"/>
    <lineage>
        <taxon>Bacteria</taxon>
        <taxon>Pseudomonadati</taxon>
        <taxon>Bacteroidota</taxon>
        <taxon>Cytophagia</taxon>
        <taxon>Cytophagales</taxon>
        <taxon>Hymenobacteraceae</taxon>
        <taxon>Hymenobacter</taxon>
    </lineage>
</organism>
<sequence>MAWGLVAVLSVTAAAGSNELTLVLLGWIMLVAAGLSAYRRQWRSLRVWSILGALLLIFGTLSLLAPGNTGRQQLDSGLVPASSVWEAASRLVVLLRYLFVEPAFLVIPALTLILGPLAVRIMPARPPGLRLPLLLGAAVLVGGVVLATIPYALMWARVPLLTRATNALVWWWLLGWIVAAWASMPSTPVPVASPAVRMLLGLMLFIILLIPSGRAYLDLRYDAPEYARQWQYRFRALRQASRTPHVPLEVPPLPPLTNRLTFMPPDDLSTMYGFGVNTRLATWFGVDSVRVAVPH</sequence>
<protein>
    <submittedName>
        <fullName evidence="2">DUF6056 family protein</fullName>
    </submittedName>
</protein>